<dbReference type="Proteomes" id="UP000230002">
    <property type="component" value="Unassembled WGS sequence"/>
</dbReference>
<dbReference type="AlphaFoldDB" id="A0A2G8RWN8"/>
<evidence type="ECO:0000313" key="4">
    <source>
        <dbReference type="Proteomes" id="UP000230002"/>
    </source>
</evidence>
<keyword evidence="1" id="KW-0472">Membrane</keyword>
<feature type="transmembrane region" description="Helical" evidence="1">
    <location>
        <begin position="163"/>
        <end position="186"/>
    </location>
</feature>
<comment type="caution">
    <text evidence="3">The sequence shown here is derived from an EMBL/GenBank/DDBJ whole genome shotgun (WGS) entry which is preliminary data.</text>
</comment>
<evidence type="ECO:0008006" key="5">
    <source>
        <dbReference type="Google" id="ProtNLM"/>
    </source>
</evidence>
<dbReference type="OrthoDB" id="2953532at2759"/>
<proteinExistence type="predicted"/>
<accession>A0A2G8RWN8</accession>
<dbReference type="STRING" id="1077348.A0A2G8RWN8"/>
<feature type="signal peptide" evidence="2">
    <location>
        <begin position="1"/>
        <end position="22"/>
    </location>
</feature>
<evidence type="ECO:0000313" key="3">
    <source>
        <dbReference type="EMBL" id="PIL25931.1"/>
    </source>
</evidence>
<keyword evidence="1" id="KW-0812">Transmembrane</keyword>
<evidence type="ECO:0000256" key="2">
    <source>
        <dbReference type="SAM" id="SignalP"/>
    </source>
</evidence>
<dbReference type="EMBL" id="AYKW01000045">
    <property type="protein sequence ID" value="PIL25931.1"/>
    <property type="molecule type" value="Genomic_DNA"/>
</dbReference>
<keyword evidence="4" id="KW-1185">Reference proteome</keyword>
<organism evidence="3 4">
    <name type="scientific">Ganoderma sinense ZZ0214-1</name>
    <dbReference type="NCBI Taxonomy" id="1077348"/>
    <lineage>
        <taxon>Eukaryota</taxon>
        <taxon>Fungi</taxon>
        <taxon>Dikarya</taxon>
        <taxon>Basidiomycota</taxon>
        <taxon>Agaricomycotina</taxon>
        <taxon>Agaricomycetes</taxon>
        <taxon>Polyporales</taxon>
        <taxon>Polyporaceae</taxon>
        <taxon>Ganoderma</taxon>
    </lineage>
</organism>
<name>A0A2G8RWN8_9APHY</name>
<keyword evidence="1" id="KW-1133">Transmembrane helix</keyword>
<sequence>MIRSPFALLLAIFAFLAGHVLAELNITIDGRNITAAVFLNSTDSVRTSSQCNQLCNDAQSTIITCNGNNTCLCKNASSPILGCEQCMFSQLIALNRRPTDDLAGQTSSLTGKISFNLLLSFQTNISPSATAYTTACSDANETVSTPLTLVLPDGWDGPFGQGLTIGTTVIAVGSAFIIGVFSIGIVNSM</sequence>
<gene>
    <name evidence="3" type="ORF">GSI_11684</name>
</gene>
<protein>
    <recommendedName>
        <fullName evidence="5">Extracellular membrane protein CFEM domain-containing protein</fullName>
    </recommendedName>
</protein>
<feature type="chain" id="PRO_5013735328" description="Extracellular membrane protein CFEM domain-containing protein" evidence="2">
    <location>
        <begin position="23"/>
        <end position="189"/>
    </location>
</feature>
<keyword evidence="2" id="KW-0732">Signal</keyword>
<evidence type="ECO:0000256" key="1">
    <source>
        <dbReference type="SAM" id="Phobius"/>
    </source>
</evidence>
<reference evidence="3 4" key="1">
    <citation type="journal article" date="2015" name="Sci. Rep.">
        <title>Chromosome-level genome map provides insights into diverse defense mechanisms in the medicinal fungus Ganoderma sinense.</title>
        <authorList>
            <person name="Zhu Y."/>
            <person name="Xu J."/>
            <person name="Sun C."/>
            <person name="Zhou S."/>
            <person name="Xu H."/>
            <person name="Nelson D.R."/>
            <person name="Qian J."/>
            <person name="Song J."/>
            <person name="Luo H."/>
            <person name="Xiang L."/>
            <person name="Li Y."/>
            <person name="Xu Z."/>
            <person name="Ji A."/>
            <person name="Wang L."/>
            <person name="Lu S."/>
            <person name="Hayward A."/>
            <person name="Sun W."/>
            <person name="Li X."/>
            <person name="Schwartz D.C."/>
            <person name="Wang Y."/>
            <person name="Chen S."/>
        </authorList>
    </citation>
    <scope>NUCLEOTIDE SEQUENCE [LARGE SCALE GENOMIC DNA]</scope>
    <source>
        <strain evidence="3 4">ZZ0214-1</strain>
    </source>
</reference>